<evidence type="ECO:0000313" key="3">
    <source>
        <dbReference type="Proteomes" id="UP001235064"/>
    </source>
</evidence>
<evidence type="ECO:0000313" key="2">
    <source>
        <dbReference type="EMBL" id="MDL9980103.1"/>
    </source>
</evidence>
<feature type="region of interest" description="Disordered" evidence="1">
    <location>
        <begin position="1"/>
        <end position="21"/>
    </location>
</feature>
<proteinExistence type="predicted"/>
<evidence type="ECO:0000256" key="1">
    <source>
        <dbReference type="SAM" id="MobiDB-lite"/>
    </source>
</evidence>
<comment type="caution">
    <text evidence="2">The sequence shown here is derived from an EMBL/GenBank/DDBJ whole genome shotgun (WGS) entry which is preliminary data.</text>
</comment>
<gene>
    <name evidence="2" type="ORF">QSV35_12240</name>
</gene>
<dbReference type="RefSeq" id="WP_286289034.1">
    <property type="nucleotide sequence ID" value="NZ_JASXSZ010000003.1"/>
</dbReference>
<dbReference type="EMBL" id="JASXSZ010000003">
    <property type="protein sequence ID" value="MDL9980103.1"/>
    <property type="molecule type" value="Genomic_DNA"/>
</dbReference>
<organism evidence="2 3">
    <name type="scientific">Microbacterium candidum</name>
    <dbReference type="NCBI Taxonomy" id="3041922"/>
    <lineage>
        <taxon>Bacteria</taxon>
        <taxon>Bacillati</taxon>
        <taxon>Actinomycetota</taxon>
        <taxon>Actinomycetes</taxon>
        <taxon>Micrococcales</taxon>
        <taxon>Microbacteriaceae</taxon>
        <taxon>Microbacterium</taxon>
    </lineage>
</organism>
<accession>A0ABT7N067</accession>
<reference evidence="2 3" key="1">
    <citation type="submission" date="2023-06" db="EMBL/GenBank/DDBJ databases">
        <title>Microbacterium sp. nov., isolated from a waste landfill.</title>
        <authorList>
            <person name="Wen W."/>
        </authorList>
    </citation>
    <scope>NUCLEOTIDE SEQUENCE [LARGE SCALE GENOMIC DNA]</scope>
    <source>
        <strain evidence="2 3">ASV49</strain>
    </source>
</reference>
<sequence>MSEFEPNHSAETRPAPERASPDWRRFEVARDRWLTRIADGIAEAMATHAEIDLMTARCIAHVVGRAYGRESALADFGRTGEGSYLALRDEYLDIYSDARADAITKEWIDWLGTFLVQREKLGSGRQFMNEHLPPKLERLLVATGVEVGDWYFTVHVPASLDGTQIEGLQEELTNLRLDEDEALQAYLSLPDVDANTDMLMESFHENFVATFTSSEDAVHGLCEIDEWEKEVNEFAAERGLFIDQYSVDYEALHDRLRDGYDLVEWKDHVHVFYK</sequence>
<name>A0ABT7N067_9MICO</name>
<keyword evidence="3" id="KW-1185">Reference proteome</keyword>
<dbReference type="Proteomes" id="UP001235064">
    <property type="component" value="Unassembled WGS sequence"/>
</dbReference>
<protein>
    <submittedName>
        <fullName evidence="2">Uncharacterized protein</fullName>
    </submittedName>
</protein>